<dbReference type="GO" id="GO:0005737">
    <property type="term" value="C:cytoplasm"/>
    <property type="evidence" value="ECO:0007669"/>
    <property type="project" value="TreeGrafter"/>
</dbReference>
<comment type="caution">
    <text evidence="2">The sequence shown here is derived from an EMBL/GenBank/DDBJ whole genome shotgun (WGS) entry which is preliminary data.</text>
</comment>
<gene>
    <name evidence="2" type="ORF">PENDEC_c040G05249</name>
</gene>
<evidence type="ECO:0000313" key="3">
    <source>
        <dbReference type="Proteomes" id="UP000191522"/>
    </source>
</evidence>
<keyword evidence="3" id="KW-1185">Reference proteome</keyword>
<dbReference type="Pfam" id="PF03690">
    <property type="entry name" value="MYG1_exonuc"/>
    <property type="match status" value="1"/>
</dbReference>
<comment type="similarity">
    <text evidence="1">Belongs to the MYG1 family.</text>
</comment>
<dbReference type="Proteomes" id="UP000191522">
    <property type="component" value="Unassembled WGS sequence"/>
</dbReference>
<accession>A0A1V6NSD3</accession>
<dbReference type="InterPro" id="IPR003226">
    <property type="entry name" value="MYG1_exonuclease"/>
</dbReference>
<dbReference type="OMA" id="FHCDEVV"/>
<dbReference type="PANTHER" id="PTHR11215:SF1">
    <property type="entry name" value="MYG1 EXONUCLEASE"/>
    <property type="match status" value="1"/>
</dbReference>
<reference evidence="3" key="1">
    <citation type="journal article" date="2017" name="Nat. Microbiol.">
        <title>Global analysis of biosynthetic gene clusters reveals vast potential of secondary metabolite production in Penicillium species.</title>
        <authorList>
            <person name="Nielsen J.C."/>
            <person name="Grijseels S."/>
            <person name="Prigent S."/>
            <person name="Ji B."/>
            <person name="Dainat J."/>
            <person name="Nielsen K.F."/>
            <person name="Frisvad J.C."/>
            <person name="Workman M."/>
            <person name="Nielsen J."/>
        </authorList>
    </citation>
    <scope>NUCLEOTIDE SEQUENCE [LARGE SCALE GENOMIC DNA]</scope>
    <source>
        <strain evidence="3">IBT 11843</strain>
    </source>
</reference>
<dbReference type="STRING" id="69771.A0A1V6NSD3"/>
<evidence type="ECO:0000313" key="2">
    <source>
        <dbReference type="EMBL" id="OQD67276.1"/>
    </source>
</evidence>
<evidence type="ECO:0000256" key="1">
    <source>
        <dbReference type="ARBA" id="ARBA00010105"/>
    </source>
</evidence>
<name>A0A1V6NSD3_PENDC</name>
<protein>
    <recommendedName>
        <fullName evidence="4">Metal-dependent protein hydrolase</fullName>
    </recommendedName>
</protein>
<dbReference type="PANTHER" id="PTHR11215">
    <property type="entry name" value="METAL DEPENDENT HYDROLASE - RELATED"/>
    <property type="match status" value="1"/>
</dbReference>
<dbReference type="AlphaFoldDB" id="A0A1V6NSD3"/>
<sequence>MLRFHRWFNMAETAAKKLKTSSALIGTHSGHFHADEALAVYMLRLLPTYSSSPLVRSRDPAQLETCHTVVDVGGVYDAAINRYDHHQRTFSTTFPKHNTKLSSAGLVYMHFGRAIIAQHLSVPEDHADVDLLYEKLYTDFIEAIDANDNGISVYDPAALSAAKLEKRFKDGGVTLASIVNDMNNPDPTSPPGEPQDEDSLFGRASTLIGNVFARKLHQACFSWLPARTTVGSAYQSRFNVHSTGRILVLPRGGVPWKEHLYNFEKDASNSEEIDPAAQVYYVLYPESGAEDSKWRVQCVSVSESSFESRKPLPKAWRGVRDQDLDGVIASEAEKAGQPKLPEGAIFVHASGFIGGHKTEEGAMAMAVRSLEQ</sequence>
<proteinExistence type="inferred from homology"/>
<organism evidence="2 3">
    <name type="scientific">Penicillium decumbens</name>
    <dbReference type="NCBI Taxonomy" id="69771"/>
    <lineage>
        <taxon>Eukaryota</taxon>
        <taxon>Fungi</taxon>
        <taxon>Dikarya</taxon>
        <taxon>Ascomycota</taxon>
        <taxon>Pezizomycotina</taxon>
        <taxon>Eurotiomycetes</taxon>
        <taxon>Eurotiomycetidae</taxon>
        <taxon>Eurotiales</taxon>
        <taxon>Aspergillaceae</taxon>
        <taxon>Penicillium</taxon>
    </lineage>
</organism>
<evidence type="ECO:0008006" key="4">
    <source>
        <dbReference type="Google" id="ProtNLM"/>
    </source>
</evidence>
<dbReference type="OrthoDB" id="10265310at2759"/>
<dbReference type="GO" id="GO:0005634">
    <property type="term" value="C:nucleus"/>
    <property type="evidence" value="ECO:0007669"/>
    <property type="project" value="TreeGrafter"/>
</dbReference>
<dbReference type="EMBL" id="MDYL01000040">
    <property type="protein sequence ID" value="OQD67276.1"/>
    <property type="molecule type" value="Genomic_DNA"/>
</dbReference>